<dbReference type="EMBL" id="JADYXP020000007">
    <property type="protein sequence ID" value="KAL0119991.1"/>
    <property type="molecule type" value="Genomic_DNA"/>
</dbReference>
<feature type="coiled-coil region" evidence="1">
    <location>
        <begin position="245"/>
        <end position="279"/>
    </location>
</feature>
<dbReference type="Proteomes" id="UP001430953">
    <property type="component" value="Unassembled WGS sequence"/>
</dbReference>
<proteinExistence type="predicted"/>
<keyword evidence="3" id="KW-1185">Reference proteome</keyword>
<comment type="caution">
    <text evidence="2">The sequence shown here is derived from an EMBL/GenBank/DDBJ whole genome shotgun (WGS) entry which is preliminary data.</text>
</comment>
<evidence type="ECO:0000313" key="3">
    <source>
        <dbReference type="Proteomes" id="UP001430953"/>
    </source>
</evidence>
<gene>
    <name evidence="2" type="ORF">PUN28_007984</name>
</gene>
<protein>
    <submittedName>
        <fullName evidence="2">Uncharacterized protein</fullName>
    </submittedName>
</protein>
<reference evidence="2 3" key="1">
    <citation type="submission" date="2023-03" db="EMBL/GenBank/DDBJ databases">
        <title>High recombination rates correlate with genetic variation in Cardiocondyla obscurior ants.</title>
        <authorList>
            <person name="Errbii M."/>
        </authorList>
    </citation>
    <scope>NUCLEOTIDE SEQUENCE [LARGE SCALE GENOMIC DNA]</scope>
    <source>
        <strain evidence="2">Alpha-2009</strain>
        <tissue evidence="2">Whole body</tissue>
    </source>
</reference>
<dbReference type="AlphaFoldDB" id="A0AAW2FVH7"/>
<evidence type="ECO:0000256" key="1">
    <source>
        <dbReference type="SAM" id="Coils"/>
    </source>
</evidence>
<name>A0AAW2FVH7_9HYME</name>
<organism evidence="2 3">
    <name type="scientific">Cardiocondyla obscurior</name>
    <dbReference type="NCBI Taxonomy" id="286306"/>
    <lineage>
        <taxon>Eukaryota</taxon>
        <taxon>Metazoa</taxon>
        <taxon>Ecdysozoa</taxon>
        <taxon>Arthropoda</taxon>
        <taxon>Hexapoda</taxon>
        <taxon>Insecta</taxon>
        <taxon>Pterygota</taxon>
        <taxon>Neoptera</taxon>
        <taxon>Endopterygota</taxon>
        <taxon>Hymenoptera</taxon>
        <taxon>Apocrita</taxon>
        <taxon>Aculeata</taxon>
        <taxon>Formicoidea</taxon>
        <taxon>Formicidae</taxon>
        <taxon>Myrmicinae</taxon>
        <taxon>Cardiocondyla</taxon>
    </lineage>
</organism>
<accession>A0AAW2FVH7</accession>
<evidence type="ECO:0000313" key="2">
    <source>
        <dbReference type="EMBL" id="KAL0119991.1"/>
    </source>
</evidence>
<sequence length="505" mass="57929">MCIKKYYLITYKLICSLAKKSRRFNQRNTRKTANCDSFSLNKDGNKRQSKEYNFMDTQFPRDQFNKLNKKSLIKTLTQSSNKDTLETKPKRDIVTENITKQGKKLHVDPIKRIPATNNFVYQFNSFAKQSRLSTLQTHLSRANNSEQILPHSTTDLAKQKPSIVLPKLNSGVNFVTSPNLNKTSSSSTKNTCLLILGKKDQTRTLIKQADKKCEQHDTEHEVKNVKSAWQILCEKKDWTKSRDYIDERDADVKKLQEMLEKMTCKIDKIQKNYMDAKASRYLQRSVTSVFGTGKSNLKEETGLVRGTIFPDGKAKIKSTLRRLTNVDNETIDKDMTRIQSDEDQDNVLTNKQSQKNLLSSKYTAKKRSIHTEAHKQNIANTARSVHTIAPNISKERDTVVTNIIKPKHTNKTGAKTKCSFKEYLQRYSVDIHKSLGIEDRERTRHVEPSSINIADILAKHNIEPHMYKYFQKRGCDSGDCASESDESYSYSDIATNIMQVTSADN</sequence>
<keyword evidence="1" id="KW-0175">Coiled coil</keyword>